<dbReference type="GO" id="GO:0009982">
    <property type="term" value="F:pseudouridine synthase activity"/>
    <property type="evidence" value="ECO:0007669"/>
    <property type="project" value="InterPro"/>
</dbReference>
<dbReference type="Pfam" id="PF01416">
    <property type="entry name" value="PseudoU_synth_1"/>
    <property type="match status" value="1"/>
</dbReference>
<dbReference type="Gene3D" id="3.30.70.580">
    <property type="entry name" value="Pseudouridine synthase I, catalytic domain, N-terminal subdomain"/>
    <property type="match status" value="1"/>
</dbReference>
<evidence type="ECO:0000256" key="4">
    <source>
        <dbReference type="ARBA" id="ARBA00009375"/>
    </source>
</evidence>
<evidence type="ECO:0000256" key="13">
    <source>
        <dbReference type="ARBA" id="ARBA00080858"/>
    </source>
</evidence>
<keyword evidence="6" id="KW-0819">tRNA processing</keyword>
<dbReference type="GO" id="GO:0003723">
    <property type="term" value="F:RNA binding"/>
    <property type="evidence" value="ECO:0007669"/>
    <property type="project" value="InterPro"/>
</dbReference>
<dbReference type="GO" id="GO:0031120">
    <property type="term" value="P:snRNA pseudouridine synthesis"/>
    <property type="evidence" value="ECO:0007669"/>
    <property type="project" value="UniProtKB-ARBA"/>
</dbReference>
<sequence>MQTSDTNLQSSAAPSAAAEITATTATEISPGSTVPLSTPNTSTDPVPKRSVDEATFATDDSTAANKRLKTSPDAPSGGANQIPVDKRGKKKGKGSRGQKAKGGDDNRQSSSGWARRGTRADGEVAATGSDDGNKAPRLPKRQCAIMLGFCGSGYSGMQFQPNAETIEGTLFKALVKVGAISEDNSDDPVKVNLARAARTDAGVHAAGNVVSIKAIVEIPGVDDLVRSLNEALPPQIRVWSVLRAVNSFNARSRCDSRMYTYYFPSYLLIPPKPKFDTADESSGSTSTSTSTSITSDADLAEKRRWRVSEDTVTALREFAKKFIGTHNFHNFTVEKDFKDRSSQRFMKSIHIADPVVHGETEWISLLIHGQSFMLHQVGRKMMATLVLSVRSGTPPSLLDEMFGPKTVFVPKMPSLGLLLESPIFESYNEKIAPASKLSPDDPEYRPQILFEAHKEAMERFKQEHIYAAMRATEDMFGLFNDWIKSIDVYKGGDLSYFIGGGAIPEHAIVKKGVRRQNPFRELKRFDANNYERVVPMEEDTAFDDEKVDRRMLDEMEG</sequence>
<organism evidence="18 19">
    <name type="scientific">Pterulicium gracile</name>
    <dbReference type="NCBI Taxonomy" id="1884261"/>
    <lineage>
        <taxon>Eukaryota</taxon>
        <taxon>Fungi</taxon>
        <taxon>Dikarya</taxon>
        <taxon>Basidiomycota</taxon>
        <taxon>Agaricomycotina</taxon>
        <taxon>Agaricomycetes</taxon>
        <taxon>Agaricomycetidae</taxon>
        <taxon>Agaricales</taxon>
        <taxon>Pleurotineae</taxon>
        <taxon>Pterulaceae</taxon>
        <taxon>Pterulicium</taxon>
    </lineage>
</organism>
<dbReference type="Gene3D" id="3.30.70.660">
    <property type="entry name" value="Pseudouridine synthase I, catalytic domain, C-terminal subdomain"/>
    <property type="match status" value="1"/>
</dbReference>
<dbReference type="GO" id="GO:0031119">
    <property type="term" value="P:tRNA pseudouridine synthesis"/>
    <property type="evidence" value="ECO:0007669"/>
    <property type="project" value="InterPro"/>
</dbReference>
<evidence type="ECO:0000256" key="12">
    <source>
        <dbReference type="ARBA" id="ARBA00079072"/>
    </source>
</evidence>
<feature type="compositionally biased region" description="Basic residues" evidence="16">
    <location>
        <begin position="87"/>
        <end position="99"/>
    </location>
</feature>
<proteinExistence type="inferred from homology"/>
<dbReference type="GO" id="GO:1990481">
    <property type="term" value="P:mRNA pseudouridine synthesis"/>
    <property type="evidence" value="ECO:0007669"/>
    <property type="project" value="TreeGrafter"/>
</dbReference>
<comment type="similarity">
    <text evidence="4">Belongs to the tRNA pseudouridine synthase TruA family.</text>
</comment>
<evidence type="ECO:0000256" key="9">
    <source>
        <dbReference type="ARBA" id="ARBA00036943"/>
    </source>
</evidence>
<feature type="compositionally biased region" description="Low complexity" evidence="16">
    <location>
        <begin position="10"/>
        <end position="30"/>
    </location>
</feature>
<comment type="function">
    <text evidence="10">Formation of pseudouridine at positions 27 and 28 in the anticodon stem and loop of transfer RNAs; at positions 34 and 36 of intron-containing precursor tRNA(Ile) and at position 35 in the intron-containing tRNA(Tyr). Catalyzes pseudouridylation at position 44 in U2 snRNA. Also catalyzes pseudouridylation of mRNAs.</text>
</comment>
<evidence type="ECO:0000313" key="19">
    <source>
        <dbReference type="Proteomes" id="UP000305067"/>
    </source>
</evidence>
<keyword evidence="7" id="KW-0413">Isomerase</keyword>
<dbReference type="CDD" id="cd02568">
    <property type="entry name" value="PseudoU_synth_PUS1_PUS2"/>
    <property type="match status" value="1"/>
</dbReference>
<comment type="catalytic activity">
    <reaction evidence="9">
        <text>a uridine in tRNA = a pseudouridine in tRNA</text>
        <dbReference type="Rhea" id="RHEA:54572"/>
        <dbReference type="Rhea" id="RHEA-COMP:13339"/>
        <dbReference type="Rhea" id="RHEA-COMP:13934"/>
        <dbReference type="ChEBI" id="CHEBI:65314"/>
        <dbReference type="ChEBI" id="CHEBI:65315"/>
    </reaction>
</comment>
<dbReference type="InterPro" id="IPR020095">
    <property type="entry name" value="PsdUridine_synth_TruA_C"/>
</dbReference>
<dbReference type="InterPro" id="IPR001406">
    <property type="entry name" value="PsdUridine_synth_TruA"/>
</dbReference>
<feature type="domain" description="Pseudouridine synthase I TruA alpha/beta" evidence="17">
    <location>
        <begin position="319"/>
        <end position="424"/>
    </location>
</feature>
<dbReference type="InterPro" id="IPR020094">
    <property type="entry name" value="TruA/RsuA/RluB/E/F_N"/>
</dbReference>
<gene>
    <name evidence="18" type="ORF">BDV98DRAFT_524185</name>
</gene>
<feature type="compositionally biased region" description="Polar residues" evidence="16">
    <location>
        <begin position="31"/>
        <end position="44"/>
    </location>
</feature>
<dbReference type="NCBIfam" id="TIGR00071">
    <property type="entry name" value="hisT_truA"/>
    <property type="match status" value="1"/>
</dbReference>
<evidence type="ECO:0000259" key="17">
    <source>
        <dbReference type="Pfam" id="PF01416"/>
    </source>
</evidence>
<dbReference type="InterPro" id="IPR020097">
    <property type="entry name" value="PsdUridine_synth_TruA_a/b_dom"/>
</dbReference>
<dbReference type="STRING" id="1884261.A0A5C3QTK0"/>
<feature type="region of interest" description="Disordered" evidence="16">
    <location>
        <begin position="1"/>
        <end position="137"/>
    </location>
</feature>
<evidence type="ECO:0000256" key="1">
    <source>
        <dbReference type="ARBA" id="ARBA00001166"/>
    </source>
</evidence>
<dbReference type="PANTHER" id="PTHR11142">
    <property type="entry name" value="PSEUDOURIDYLATE SYNTHASE"/>
    <property type="match status" value="1"/>
</dbReference>
<evidence type="ECO:0000256" key="7">
    <source>
        <dbReference type="ARBA" id="ARBA00023235"/>
    </source>
</evidence>
<dbReference type="InterPro" id="IPR020103">
    <property type="entry name" value="PsdUridine_synth_cat_dom_sf"/>
</dbReference>
<reference evidence="18 19" key="1">
    <citation type="journal article" date="2019" name="Nat. Ecol. Evol.">
        <title>Megaphylogeny resolves global patterns of mushroom evolution.</title>
        <authorList>
            <person name="Varga T."/>
            <person name="Krizsan K."/>
            <person name="Foldi C."/>
            <person name="Dima B."/>
            <person name="Sanchez-Garcia M."/>
            <person name="Sanchez-Ramirez S."/>
            <person name="Szollosi G.J."/>
            <person name="Szarkandi J.G."/>
            <person name="Papp V."/>
            <person name="Albert L."/>
            <person name="Andreopoulos W."/>
            <person name="Angelini C."/>
            <person name="Antonin V."/>
            <person name="Barry K.W."/>
            <person name="Bougher N.L."/>
            <person name="Buchanan P."/>
            <person name="Buyck B."/>
            <person name="Bense V."/>
            <person name="Catcheside P."/>
            <person name="Chovatia M."/>
            <person name="Cooper J."/>
            <person name="Damon W."/>
            <person name="Desjardin D."/>
            <person name="Finy P."/>
            <person name="Geml J."/>
            <person name="Haridas S."/>
            <person name="Hughes K."/>
            <person name="Justo A."/>
            <person name="Karasinski D."/>
            <person name="Kautmanova I."/>
            <person name="Kiss B."/>
            <person name="Kocsube S."/>
            <person name="Kotiranta H."/>
            <person name="LaButti K.M."/>
            <person name="Lechner B.E."/>
            <person name="Liimatainen K."/>
            <person name="Lipzen A."/>
            <person name="Lukacs Z."/>
            <person name="Mihaltcheva S."/>
            <person name="Morgado L.N."/>
            <person name="Niskanen T."/>
            <person name="Noordeloos M.E."/>
            <person name="Ohm R.A."/>
            <person name="Ortiz-Santana B."/>
            <person name="Ovrebo C."/>
            <person name="Racz N."/>
            <person name="Riley R."/>
            <person name="Savchenko A."/>
            <person name="Shiryaev A."/>
            <person name="Soop K."/>
            <person name="Spirin V."/>
            <person name="Szebenyi C."/>
            <person name="Tomsovsky M."/>
            <person name="Tulloss R.E."/>
            <person name="Uehling J."/>
            <person name="Grigoriev I.V."/>
            <person name="Vagvolgyi C."/>
            <person name="Papp T."/>
            <person name="Martin F.M."/>
            <person name="Miettinen O."/>
            <person name="Hibbett D.S."/>
            <person name="Nagy L.G."/>
        </authorList>
    </citation>
    <scope>NUCLEOTIDE SEQUENCE [LARGE SCALE GENOMIC DNA]</scope>
    <source>
        <strain evidence="18 19">CBS 309.79</strain>
    </source>
</reference>
<keyword evidence="19" id="KW-1185">Reference proteome</keyword>
<evidence type="ECO:0000256" key="6">
    <source>
        <dbReference type="ARBA" id="ARBA00022694"/>
    </source>
</evidence>
<evidence type="ECO:0000256" key="11">
    <source>
        <dbReference type="ARBA" id="ARBA00073968"/>
    </source>
</evidence>
<dbReference type="OrthoDB" id="10256309at2759"/>
<accession>A0A5C3QTK0</accession>
<dbReference type="GO" id="GO:0005634">
    <property type="term" value="C:nucleus"/>
    <property type="evidence" value="ECO:0007669"/>
    <property type="project" value="UniProtKB-SubCell"/>
</dbReference>
<dbReference type="AlphaFoldDB" id="A0A5C3QTK0"/>
<evidence type="ECO:0000256" key="5">
    <source>
        <dbReference type="ARBA" id="ARBA00022664"/>
    </source>
</evidence>
<evidence type="ECO:0000256" key="8">
    <source>
        <dbReference type="ARBA" id="ARBA00023242"/>
    </source>
</evidence>
<evidence type="ECO:0000256" key="14">
    <source>
        <dbReference type="PIRSR" id="PIRSR641708-1"/>
    </source>
</evidence>
<feature type="active site" description="Nucleophile" evidence="14">
    <location>
        <position position="200"/>
    </location>
</feature>
<dbReference type="InterPro" id="IPR041708">
    <property type="entry name" value="PUS1/PUS2-like"/>
</dbReference>
<protein>
    <recommendedName>
        <fullName evidence="11">tRNA pseudouridine synthase 1</fullName>
    </recommendedName>
    <alternativeName>
        <fullName evidence="12">tRNA pseudouridylate synthase 1</fullName>
    </alternativeName>
    <alternativeName>
        <fullName evidence="13">tRNA-uridine isomerase 1</fullName>
    </alternativeName>
</protein>
<evidence type="ECO:0000256" key="10">
    <source>
        <dbReference type="ARBA" id="ARBA00053072"/>
    </source>
</evidence>
<feature type="binding site" evidence="15">
    <location>
        <position position="259"/>
    </location>
    <ligand>
        <name>substrate</name>
    </ligand>
</feature>
<keyword evidence="5" id="KW-0507">mRNA processing</keyword>
<evidence type="ECO:0000313" key="18">
    <source>
        <dbReference type="EMBL" id="TFL05345.1"/>
    </source>
</evidence>
<keyword evidence="8" id="KW-0539">Nucleus</keyword>
<dbReference type="EMBL" id="ML178817">
    <property type="protein sequence ID" value="TFL05345.1"/>
    <property type="molecule type" value="Genomic_DNA"/>
</dbReference>
<evidence type="ECO:0000256" key="16">
    <source>
        <dbReference type="SAM" id="MobiDB-lite"/>
    </source>
</evidence>
<dbReference type="GO" id="GO:0006397">
    <property type="term" value="P:mRNA processing"/>
    <property type="evidence" value="ECO:0007669"/>
    <property type="project" value="UniProtKB-KW"/>
</dbReference>
<evidence type="ECO:0000256" key="2">
    <source>
        <dbReference type="ARBA" id="ARBA00001832"/>
    </source>
</evidence>
<name>A0A5C3QTK0_9AGAR</name>
<dbReference type="PANTHER" id="PTHR11142:SF4">
    <property type="entry name" value="PSEUDOURIDYLATE SYNTHASE 1 HOMOLOG"/>
    <property type="match status" value="1"/>
</dbReference>
<comment type="catalytic activity">
    <reaction evidence="2">
        <text>uridine in snRNA = pseudouridine in snRNA</text>
        <dbReference type="Rhea" id="RHEA:51124"/>
        <dbReference type="Rhea" id="RHEA-COMP:12891"/>
        <dbReference type="Rhea" id="RHEA-COMP:12892"/>
        <dbReference type="ChEBI" id="CHEBI:65314"/>
        <dbReference type="ChEBI" id="CHEBI:65315"/>
    </reaction>
</comment>
<dbReference type="FunFam" id="3.30.70.580:FF:000002">
    <property type="entry name" value="tRNA pseudouridine synthase"/>
    <property type="match status" value="1"/>
</dbReference>
<evidence type="ECO:0000256" key="15">
    <source>
        <dbReference type="PIRSR" id="PIRSR641708-2"/>
    </source>
</evidence>
<dbReference type="FunFam" id="3.30.70.660:FF:000002">
    <property type="entry name" value="tRNA pseudouridine synthase"/>
    <property type="match status" value="1"/>
</dbReference>
<evidence type="ECO:0000256" key="3">
    <source>
        <dbReference type="ARBA" id="ARBA00004123"/>
    </source>
</evidence>
<dbReference type="Proteomes" id="UP000305067">
    <property type="component" value="Unassembled WGS sequence"/>
</dbReference>
<dbReference type="SUPFAM" id="SSF55120">
    <property type="entry name" value="Pseudouridine synthase"/>
    <property type="match status" value="1"/>
</dbReference>
<comment type="subcellular location">
    <subcellularLocation>
        <location evidence="3">Nucleus</location>
    </subcellularLocation>
</comment>
<comment type="catalytic activity">
    <reaction evidence="1">
        <text>a uridine in mRNA = a pseudouridine in mRNA</text>
        <dbReference type="Rhea" id="RHEA:56644"/>
        <dbReference type="Rhea" id="RHEA-COMP:14658"/>
        <dbReference type="Rhea" id="RHEA-COMP:14659"/>
        <dbReference type="ChEBI" id="CHEBI:65314"/>
        <dbReference type="ChEBI" id="CHEBI:65315"/>
    </reaction>
</comment>